<keyword evidence="2" id="KW-1185">Reference proteome</keyword>
<dbReference type="Proteomes" id="UP001249851">
    <property type="component" value="Unassembled WGS sequence"/>
</dbReference>
<name>A0AAD9PS99_ACRCE</name>
<evidence type="ECO:0000313" key="2">
    <source>
        <dbReference type="Proteomes" id="UP001249851"/>
    </source>
</evidence>
<dbReference type="EMBL" id="JARQWQ010000155">
    <property type="protein sequence ID" value="KAK2548144.1"/>
    <property type="molecule type" value="Genomic_DNA"/>
</dbReference>
<protein>
    <submittedName>
        <fullName evidence="1">Uncharacterized protein</fullName>
    </submittedName>
</protein>
<dbReference type="AlphaFoldDB" id="A0AAD9PS99"/>
<reference evidence="1" key="2">
    <citation type="journal article" date="2023" name="Science">
        <title>Genomic signatures of disease resistance in endangered staghorn corals.</title>
        <authorList>
            <person name="Vollmer S.V."/>
            <person name="Selwyn J.D."/>
            <person name="Despard B.A."/>
            <person name="Roesel C.L."/>
        </authorList>
    </citation>
    <scope>NUCLEOTIDE SEQUENCE</scope>
    <source>
        <strain evidence="1">K2</strain>
    </source>
</reference>
<sequence length="66" mass="7563">MQKMVRQQYGLNVTTDKVYDLMFELDPEGLQARGPVGYRKELNGEETSPPNLGVTNLWAIKTLYFP</sequence>
<accession>A0AAD9PS99</accession>
<organism evidence="1 2">
    <name type="scientific">Acropora cervicornis</name>
    <name type="common">Staghorn coral</name>
    <dbReference type="NCBI Taxonomy" id="6130"/>
    <lineage>
        <taxon>Eukaryota</taxon>
        <taxon>Metazoa</taxon>
        <taxon>Cnidaria</taxon>
        <taxon>Anthozoa</taxon>
        <taxon>Hexacorallia</taxon>
        <taxon>Scleractinia</taxon>
        <taxon>Astrocoeniina</taxon>
        <taxon>Acroporidae</taxon>
        <taxon>Acropora</taxon>
    </lineage>
</organism>
<evidence type="ECO:0000313" key="1">
    <source>
        <dbReference type="EMBL" id="KAK2548144.1"/>
    </source>
</evidence>
<reference evidence="1" key="1">
    <citation type="journal article" date="2023" name="G3 (Bethesda)">
        <title>Whole genome assembly and annotation of the endangered Caribbean coral Acropora cervicornis.</title>
        <authorList>
            <person name="Selwyn J.D."/>
            <person name="Vollmer S.V."/>
        </authorList>
    </citation>
    <scope>NUCLEOTIDE SEQUENCE</scope>
    <source>
        <strain evidence="1">K2</strain>
    </source>
</reference>
<comment type="caution">
    <text evidence="1">The sequence shown here is derived from an EMBL/GenBank/DDBJ whole genome shotgun (WGS) entry which is preliminary data.</text>
</comment>
<gene>
    <name evidence="1" type="ORF">P5673_031755</name>
</gene>
<proteinExistence type="predicted"/>